<protein>
    <submittedName>
        <fullName evidence="4">Ion_trans domain-containing protein</fullName>
    </submittedName>
</protein>
<evidence type="ECO:0000256" key="1">
    <source>
        <dbReference type="SAM" id="Phobius"/>
    </source>
</evidence>
<dbReference type="Proteomes" id="UP000270296">
    <property type="component" value="Unassembled WGS sequence"/>
</dbReference>
<gene>
    <name evidence="2" type="ORF">SBAD_LOCUS4939</name>
</gene>
<evidence type="ECO:0000313" key="4">
    <source>
        <dbReference type="WBParaSite" id="SBAD_0000513901-mRNA-1"/>
    </source>
</evidence>
<dbReference type="EMBL" id="UZAM01008643">
    <property type="protein sequence ID" value="VDP05784.1"/>
    <property type="molecule type" value="Genomic_DNA"/>
</dbReference>
<reference evidence="2 3" key="2">
    <citation type="submission" date="2018-11" db="EMBL/GenBank/DDBJ databases">
        <authorList>
            <consortium name="Pathogen Informatics"/>
        </authorList>
    </citation>
    <scope>NUCLEOTIDE SEQUENCE [LARGE SCALE GENOMIC DNA]</scope>
</reference>
<keyword evidence="1" id="KW-0812">Transmembrane</keyword>
<evidence type="ECO:0000313" key="3">
    <source>
        <dbReference type="Proteomes" id="UP000270296"/>
    </source>
</evidence>
<accession>A0A183IMU3</accession>
<reference evidence="4" key="1">
    <citation type="submission" date="2016-06" db="UniProtKB">
        <authorList>
            <consortium name="WormBaseParasite"/>
        </authorList>
    </citation>
    <scope>IDENTIFICATION</scope>
</reference>
<proteinExistence type="predicted"/>
<organism evidence="4">
    <name type="scientific">Soboliphyme baturini</name>
    <dbReference type="NCBI Taxonomy" id="241478"/>
    <lineage>
        <taxon>Eukaryota</taxon>
        <taxon>Metazoa</taxon>
        <taxon>Ecdysozoa</taxon>
        <taxon>Nematoda</taxon>
        <taxon>Enoplea</taxon>
        <taxon>Dorylaimia</taxon>
        <taxon>Dioctophymatida</taxon>
        <taxon>Dioctophymatoidea</taxon>
        <taxon>Soboliphymatidae</taxon>
        <taxon>Soboliphyme</taxon>
    </lineage>
</organism>
<keyword evidence="1" id="KW-1133">Transmembrane helix</keyword>
<feature type="transmembrane region" description="Helical" evidence="1">
    <location>
        <begin position="12"/>
        <end position="32"/>
    </location>
</feature>
<keyword evidence="3" id="KW-1185">Reference proteome</keyword>
<dbReference type="AlphaFoldDB" id="A0A183IMU3"/>
<dbReference type="WBParaSite" id="SBAD_0000513901-mRNA-1">
    <property type="protein sequence ID" value="SBAD_0000513901-mRNA-1"/>
    <property type="gene ID" value="SBAD_0000513901"/>
</dbReference>
<evidence type="ECO:0000313" key="2">
    <source>
        <dbReference type="EMBL" id="VDP05784.1"/>
    </source>
</evidence>
<name>A0A183IMU3_9BILA</name>
<keyword evidence="1" id="KW-0472">Membrane</keyword>
<sequence length="49" mass="5541">MVERLDHLVGTMLLSTVMTAFDVIDVFVVSLGEGGERRYFVYCLLDILC</sequence>